<protein>
    <submittedName>
        <fullName evidence="2">Uncharacterized protein LOC108950622</fullName>
    </submittedName>
</protein>
<evidence type="ECO:0000256" key="1">
    <source>
        <dbReference type="SAM" id="Phobius"/>
    </source>
</evidence>
<gene>
    <name evidence="2" type="primary">LOC108950622-001</name>
</gene>
<dbReference type="AlphaFoldDB" id="A0A6F9DK17"/>
<accession>A0A6F9DK17</accession>
<feature type="transmembrane region" description="Helical" evidence="1">
    <location>
        <begin position="78"/>
        <end position="99"/>
    </location>
</feature>
<keyword evidence="1" id="KW-0472">Membrane</keyword>
<evidence type="ECO:0000313" key="2">
    <source>
        <dbReference type="EMBL" id="CAB3263316.1"/>
    </source>
</evidence>
<organism evidence="2">
    <name type="scientific">Phallusia mammillata</name>
    <dbReference type="NCBI Taxonomy" id="59560"/>
    <lineage>
        <taxon>Eukaryota</taxon>
        <taxon>Metazoa</taxon>
        <taxon>Chordata</taxon>
        <taxon>Tunicata</taxon>
        <taxon>Ascidiacea</taxon>
        <taxon>Phlebobranchia</taxon>
        <taxon>Ascidiidae</taxon>
        <taxon>Phallusia</taxon>
    </lineage>
</organism>
<keyword evidence="1" id="KW-0812">Transmembrane</keyword>
<proteinExistence type="evidence at transcript level"/>
<sequence>MDFASCCDIYCTSCRIWYLKFLRPGDTVPFHKPKYILPLGVAQILIAFVVIVLDTLALYCQGQGFAAPAPSFLGSPGFPLWLSTLVGVICFTLCIHQLIGNIFLQFIVSGCVDICCSSFKSSDCTCIRCFNHCNHSFNHVTGCHDNGDCSRAYILSQASQFKWCRHCLRHLHSGACSTGCDVIISTSMLSVSDVTRRPMVYRQGYSI</sequence>
<name>A0A6F9DK17_9ASCI</name>
<feature type="transmembrane region" description="Helical" evidence="1">
    <location>
        <begin position="35"/>
        <end position="58"/>
    </location>
</feature>
<dbReference type="EMBL" id="LR787454">
    <property type="protein sequence ID" value="CAB3263316.1"/>
    <property type="molecule type" value="mRNA"/>
</dbReference>
<keyword evidence="1" id="KW-1133">Transmembrane helix</keyword>
<reference evidence="2" key="1">
    <citation type="submission" date="2020-04" db="EMBL/GenBank/DDBJ databases">
        <authorList>
            <person name="Neveu A P."/>
        </authorList>
    </citation>
    <scope>NUCLEOTIDE SEQUENCE</scope>
    <source>
        <tissue evidence="2">Whole embryo</tissue>
    </source>
</reference>